<dbReference type="EMBL" id="JBAPLU010000011">
    <property type="protein sequence ID" value="MEI4272514.1"/>
    <property type="molecule type" value="Genomic_DNA"/>
</dbReference>
<feature type="transmembrane region" description="Helical" evidence="1">
    <location>
        <begin position="115"/>
        <end position="133"/>
    </location>
</feature>
<comment type="caution">
    <text evidence="2">The sequence shown here is derived from an EMBL/GenBank/DDBJ whole genome shotgun (WGS) entry which is preliminary data.</text>
</comment>
<keyword evidence="1" id="KW-0812">Transmembrane</keyword>
<accession>A0ABU8DUN1</accession>
<feature type="transmembrane region" description="Helical" evidence="1">
    <location>
        <begin position="91"/>
        <end position="109"/>
    </location>
</feature>
<gene>
    <name evidence="2" type="ORF">TEK04_12355</name>
</gene>
<proteinExistence type="predicted"/>
<feature type="transmembrane region" description="Helical" evidence="1">
    <location>
        <begin position="49"/>
        <end position="71"/>
    </location>
</feature>
<sequence>MERDDAAAALAALDGDRAALADRVRQPGWYDPALGVLVGGFLATYSFSYPWVTVAALPVFALGIGLLVRAYRRHTGLWVSGFHGSPSTKPLIRLWGLACAVVLVVGLAAEFLLDVPYAMVGAGVLLGVGAALLSRRWTTAYQRDLRSGR</sequence>
<reference evidence="2 3" key="1">
    <citation type="submission" date="2024-03" db="EMBL/GenBank/DDBJ databases">
        <title>Draft genome sequence of Klenkia sp. LSe6-5.</title>
        <authorList>
            <person name="Duangmal K."/>
            <person name="Chantavorakit T."/>
        </authorList>
    </citation>
    <scope>NUCLEOTIDE SEQUENCE [LARGE SCALE GENOMIC DNA]</scope>
    <source>
        <strain evidence="2 3">LSe6-5</strain>
    </source>
</reference>
<keyword evidence="3" id="KW-1185">Reference proteome</keyword>
<keyword evidence="1" id="KW-1133">Transmembrane helix</keyword>
<organism evidence="2 3">
    <name type="scientific">Klenkia sesuvii</name>
    <dbReference type="NCBI Taxonomy" id="3103137"/>
    <lineage>
        <taxon>Bacteria</taxon>
        <taxon>Bacillati</taxon>
        <taxon>Actinomycetota</taxon>
        <taxon>Actinomycetes</taxon>
        <taxon>Geodermatophilales</taxon>
        <taxon>Geodermatophilaceae</taxon>
        <taxon>Klenkia</taxon>
    </lineage>
</organism>
<evidence type="ECO:0000256" key="1">
    <source>
        <dbReference type="SAM" id="Phobius"/>
    </source>
</evidence>
<dbReference type="Proteomes" id="UP001361570">
    <property type="component" value="Unassembled WGS sequence"/>
</dbReference>
<name>A0ABU8DUN1_9ACTN</name>
<keyword evidence="1" id="KW-0472">Membrane</keyword>
<dbReference type="RefSeq" id="WP_336404641.1">
    <property type="nucleotide sequence ID" value="NZ_JBAPLU010000011.1"/>
</dbReference>
<evidence type="ECO:0000313" key="3">
    <source>
        <dbReference type="Proteomes" id="UP001361570"/>
    </source>
</evidence>
<protein>
    <submittedName>
        <fullName evidence="2">Uncharacterized protein</fullName>
    </submittedName>
</protein>
<evidence type="ECO:0000313" key="2">
    <source>
        <dbReference type="EMBL" id="MEI4272514.1"/>
    </source>
</evidence>